<accession>A0ABT1WPT3</accession>
<comment type="subcellular location">
    <subcellularLocation>
        <location evidence="5">Cytoplasm</location>
    </subcellularLocation>
</comment>
<evidence type="ECO:0000259" key="6">
    <source>
        <dbReference type="Pfam" id="PF00206"/>
    </source>
</evidence>
<evidence type="ECO:0000313" key="8">
    <source>
        <dbReference type="EMBL" id="MCQ9210539.1"/>
    </source>
</evidence>
<protein>
    <recommendedName>
        <fullName evidence="2 5">Argininosuccinate lyase</fullName>
        <shortName evidence="5">ASAL</shortName>
        <ecNumber evidence="2 5">4.3.2.1</ecNumber>
    </recommendedName>
    <alternativeName>
        <fullName evidence="5">Arginosuccinase</fullName>
    </alternativeName>
</protein>
<dbReference type="GO" id="GO:0004056">
    <property type="term" value="F:argininosuccinate lyase activity"/>
    <property type="evidence" value="ECO:0007669"/>
    <property type="project" value="UniProtKB-EC"/>
</dbReference>
<dbReference type="InterPro" id="IPR022761">
    <property type="entry name" value="Fumarate_lyase_N"/>
</dbReference>
<comment type="similarity">
    <text evidence="5">Belongs to the lyase 1 family. Argininosuccinate lyase subfamily.</text>
</comment>
<comment type="catalytic activity">
    <reaction evidence="5">
        <text>2-(N(omega)-L-arginino)succinate = fumarate + L-arginine</text>
        <dbReference type="Rhea" id="RHEA:24020"/>
        <dbReference type="ChEBI" id="CHEBI:29806"/>
        <dbReference type="ChEBI" id="CHEBI:32682"/>
        <dbReference type="ChEBI" id="CHEBI:57472"/>
        <dbReference type="EC" id="4.3.2.1"/>
    </reaction>
</comment>
<proteinExistence type="inferred from homology"/>
<organism evidence="8 9">
    <name type="scientific">Granulicatella seriolae</name>
    <dbReference type="NCBI Taxonomy" id="2967226"/>
    <lineage>
        <taxon>Bacteria</taxon>
        <taxon>Bacillati</taxon>
        <taxon>Bacillota</taxon>
        <taxon>Bacilli</taxon>
        <taxon>Lactobacillales</taxon>
        <taxon>Carnobacteriaceae</taxon>
        <taxon>Granulicatella</taxon>
    </lineage>
</organism>
<dbReference type="PROSITE" id="PS00163">
    <property type="entry name" value="FUMARATE_LYASES"/>
    <property type="match status" value="1"/>
</dbReference>
<dbReference type="PRINTS" id="PR00149">
    <property type="entry name" value="FUMRATELYASE"/>
</dbReference>
<keyword evidence="3 5" id="KW-0055">Arginine biosynthesis</keyword>
<dbReference type="PANTHER" id="PTHR43814:SF1">
    <property type="entry name" value="ARGININOSUCCINATE LYASE"/>
    <property type="match status" value="1"/>
</dbReference>
<keyword evidence="5" id="KW-0028">Amino-acid biosynthesis</keyword>
<comment type="pathway">
    <text evidence="1 5">Amino-acid biosynthesis; L-arginine biosynthesis; L-arginine from L-ornithine and carbamoyl phosphate: step 3/3.</text>
</comment>
<dbReference type="Gene3D" id="1.10.275.10">
    <property type="entry name" value="Fumarase/aspartase (N-terminal domain)"/>
    <property type="match status" value="1"/>
</dbReference>
<evidence type="ECO:0000256" key="4">
    <source>
        <dbReference type="ARBA" id="ARBA00023239"/>
    </source>
</evidence>
<dbReference type="SUPFAM" id="SSF48557">
    <property type="entry name" value="L-aspartase-like"/>
    <property type="match status" value="1"/>
</dbReference>
<reference evidence="8" key="3">
    <citation type="journal article" date="2023" name="Microbiol. Resour. Announc.">
        <title>Draft Genome Sequence of Granulicatella sp. Strain S8, Isolated from a Marine Fish, Seriola quinqueradiata.</title>
        <authorList>
            <person name="Lee M."/>
            <person name="Farooq A."/>
            <person name="Jeong J.B."/>
            <person name="Jung M.Y."/>
        </authorList>
    </citation>
    <scope>NUCLEOTIDE SEQUENCE</scope>
    <source>
        <strain evidence="8">S8</strain>
    </source>
</reference>
<dbReference type="Gene3D" id="1.10.40.30">
    <property type="entry name" value="Fumarase/aspartase (C-terminal domain)"/>
    <property type="match status" value="1"/>
</dbReference>
<gene>
    <name evidence="5 8" type="primary">argH</name>
    <name evidence="8" type="ORF">NPA36_08245</name>
</gene>
<comment type="caution">
    <text evidence="8">The sequence shown here is derived from an EMBL/GenBank/DDBJ whole genome shotgun (WGS) entry which is preliminary data.</text>
</comment>
<evidence type="ECO:0000256" key="3">
    <source>
        <dbReference type="ARBA" id="ARBA00022571"/>
    </source>
</evidence>
<keyword evidence="5" id="KW-0963">Cytoplasm</keyword>
<feature type="domain" description="Argininosuccinate lyase C-terminal" evidence="7">
    <location>
        <begin position="363"/>
        <end position="430"/>
    </location>
</feature>
<sequence length="439" mass="49441">MTSLWGGRFQGQESDLMKGFNESFSLDKRLWYEDITASIAHVTMLGDCQIISAEESLLLQEKLKELLEDITADPSLLTGDYEDIHSFVEAKMIEQCGDAGKKMHTGRSRNDQVAVDMTLYVKKTMGYLKEDCQSMIEAFKKKAQSVSCLMPAYTHLQRAQIVPFSYLLQAYVAMFERDIARINMTIDLLDSNPLGSGALAGTTYSINRQQTTDLLGFASVQKNTLDSVSNRDFILDALHCMSSLMMHMSRFAEDFIIYSSQEFDFVELSDAFSTGSSMMPQKKNPDALELIRGKSAKVIGLLQAMYVTMKGLPLTYNKDLQEDKAIYFEALDTTTACVKILAGVVETLTVKEERLAETINDGFLNATELADYLVKKGLPFRQAHHIVGQMVLYCIEEEVQLQDIDLAKMKPFSPLIEEDVYSALRPEDIMRLGTKKDMF</sequence>
<dbReference type="InterPro" id="IPR024083">
    <property type="entry name" value="Fumarase/histidase_N"/>
</dbReference>
<dbReference type="Pfam" id="PF00206">
    <property type="entry name" value="Lyase_1"/>
    <property type="match status" value="1"/>
</dbReference>
<dbReference type="CDD" id="cd01359">
    <property type="entry name" value="Argininosuccinate_lyase"/>
    <property type="match status" value="1"/>
</dbReference>
<dbReference type="InterPro" id="IPR009049">
    <property type="entry name" value="Argininosuccinate_lyase"/>
</dbReference>
<dbReference type="RefSeq" id="WP_256945652.1">
    <property type="nucleotide sequence ID" value="NZ_JANHNZ010000009.1"/>
</dbReference>
<evidence type="ECO:0000313" key="9">
    <source>
        <dbReference type="Proteomes" id="UP001059480"/>
    </source>
</evidence>
<dbReference type="Gene3D" id="1.20.200.10">
    <property type="entry name" value="Fumarase/aspartase (Central domain)"/>
    <property type="match status" value="1"/>
</dbReference>
<dbReference type="InterPro" id="IPR008948">
    <property type="entry name" value="L-Aspartase-like"/>
</dbReference>
<dbReference type="PANTHER" id="PTHR43814">
    <property type="entry name" value="ARGININOSUCCINATE LYASE"/>
    <property type="match status" value="1"/>
</dbReference>
<dbReference type="HAMAP" id="MF_00006">
    <property type="entry name" value="Arg_succ_lyase"/>
    <property type="match status" value="1"/>
</dbReference>
<dbReference type="InterPro" id="IPR029419">
    <property type="entry name" value="Arg_succ_lyase_C"/>
</dbReference>
<evidence type="ECO:0000256" key="1">
    <source>
        <dbReference type="ARBA" id="ARBA00004941"/>
    </source>
</evidence>
<name>A0ABT1WPT3_9LACT</name>
<evidence type="ECO:0000256" key="2">
    <source>
        <dbReference type="ARBA" id="ARBA00012338"/>
    </source>
</evidence>
<dbReference type="PRINTS" id="PR00145">
    <property type="entry name" value="ARGSUCLYASE"/>
</dbReference>
<reference evidence="8" key="1">
    <citation type="submission" date="2022-07" db="EMBL/GenBank/DDBJ databases">
        <authorList>
            <person name="Jung M.-Y."/>
            <person name="Lee M."/>
        </authorList>
    </citation>
    <scope>NUCLEOTIDE SEQUENCE</scope>
    <source>
        <strain evidence="8">S8</strain>
    </source>
</reference>
<dbReference type="Proteomes" id="UP001059480">
    <property type="component" value="Unassembled WGS sequence"/>
</dbReference>
<dbReference type="InterPro" id="IPR020557">
    <property type="entry name" value="Fumarate_lyase_CS"/>
</dbReference>
<dbReference type="NCBIfam" id="TIGR00838">
    <property type="entry name" value="argH"/>
    <property type="match status" value="1"/>
</dbReference>
<evidence type="ECO:0000256" key="5">
    <source>
        <dbReference type="HAMAP-Rule" id="MF_00006"/>
    </source>
</evidence>
<dbReference type="EC" id="4.3.2.1" evidence="2 5"/>
<feature type="domain" description="Fumarate lyase N-terminal" evidence="6">
    <location>
        <begin position="7"/>
        <end position="300"/>
    </location>
</feature>
<dbReference type="InterPro" id="IPR000362">
    <property type="entry name" value="Fumarate_lyase_fam"/>
</dbReference>
<evidence type="ECO:0000259" key="7">
    <source>
        <dbReference type="Pfam" id="PF14698"/>
    </source>
</evidence>
<dbReference type="EMBL" id="JANHNZ010000009">
    <property type="protein sequence ID" value="MCQ9210539.1"/>
    <property type="molecule type" value="Genomic_DNA"/>
</dbReference>
<reference evidence="8" key="2">
    <citation type="journal article" date="2023" name="Curr. Microbiol.">
        <title>Granulicatella seriolae sp. nov., a Novel Facultative Anaerobe Isolated from Yellowtail Marine Fish.</title>
        <authorList>
            <person name="Lee M."/>
            <person name="Choi Y.J."/>
            <person name="Farooq A."/>
            <person name="Jeong J.B."/>
            <person name="Jung M.Y."/>
        </authorList>
    </citation>
    <scope>NUCLEOTIDE SEQUENCE</scope>
    <source>
        <strain evidence="8">S8</strain>
    </source>
</reference>
<keyword evidence="9" id="KW-1185">Reference proteome</keyword>
<dbReference type="Pfam" id="PF14698">
    <property type="entry name" value="ASL_C2"/>
    <property type="match status" value="1"/>
</dbReference>
<keyword evidence="4 5" id="KW-0456">Lyase</keyword>